<evidence type="ECO:0000313" key="2">
    <source>
        <dbReference type="EMBL" id="KAG9511072.1"/>
    </source>
</evidence>
<reference evidence="2 3" key="1">
    <citation type="submission" date="2020-10" db="EMBL/GenBank/DDBJ databases">
        <authorList>
            <person name="Klimov P.B."/>
            <person name="Dyachkov S.M."/>
            <person name="Chetverikov P.E."/>
        </authorList>
    </citation>
    <scope>NUCLEOTIDE SEQUENCE [LARGE SCALE GENOMIC DNA]</scope>
    <source>
        <strain evidence="2">BMOC 18-1129-001#AD2665</strain>
        <tissue evidence="2">Entire mites</tissue>
    </source>
</reference>
<dbReference type="EMBL" id="JAIFTH010000036">
    <property type="protein sequence ID" value="KAG9511072.1"/>
    <property type="molecule type" value="Genomic_DNA"/>
</dbReference>
<feature type="signal peptide" evidence="1">
    <location>
        <begin position="1"/>
        <end position="18"/>
    </location>
</feature>
<name>A0ABQ7SCD9_9ACAR</name>
<keyword evidence="1" id="KW-0732">Signal</keyword>
<comment type="caution">
    <text evidence="2">The sequence shown here is derived from an EMBL/GenBank/DDBJ whole genome shotgun (WGS) entry which is preliminary data.</text>
</comment>
<dbReference type="Proteomes" id="UP000825002">
    <property type="component" value="Unassembled WGS sequence"/>
</dbReference>
<protein>
    <submittedName>
        <fullName evidence="2">Uncharacterized protein</fullName>
    </submittedName>
</protein>
<sequence>MRFTTLIAMLVSAMLVLAVLVPSATHVEARSKGYKGYRGGKGGRGGVVAFVPVYGGGRGYKGKYKG</sequence>
<feature type="chain" id="PRO_5045199123" evidence="1">
    <location>
        <begin position="19"/>
        <end position="66"/>
    </location>
</feature>
<proteinExistence type="predicted"/>
<accession>A0ABQ7SCD9</accession>
<gene>
    <name evidence="2" type="ORF">GZH46_00365</name>
</gene>
<keyword evidence="3" id="KW-1185">Reference proteome</keyword>
<evidence type="ECO:0000256" key="1">
    <source>
        <dbReference type="SAM" id="SignalP"/>
    </source>
</evidence>
<evidence type="ECO:0000313" key="3">
    <source>
        <dbReference type="Proteomes" id="UP000825002"/>
    </source>
</evidence>
<organism evidence="2 3">
    <name type="scientific">Fragariocoptes setiger</name>
    <dbReference type="NCBI Taxonomy" id="1670756"/>
    <lineage>
        <taxon>Eukaryota</taxon>
        <taxon>Metazoa</taxon>
        <taxon>Ecdysozoa</taxon>
        <taxon>Arthropoda</taxon>
        <taxon>Chelicerata</taxon>
        <taxon>Arachnida</taxon>
        <taxon>Acari</taxon>
        <taxon>Acariformes</taxon>
        <taxon>Trombidiformes</taxon>
        <taxon>Prostigmata</taxon>
        <taxon>Eupodina</taxon>
        <taxon>Eriophyoidea</taxon>
        <taxon>Phytoptidae</taxon>
        <taxon>Fragariocoptes</taxon>
    </lineage>
</organism>